<keyword evidence="3" id="KW-0414">Isoprene biosynthesis</keyword>
<dbReference type="UniPathway" id="UPA00056">
    <property type="reaction ID" value="UER00093"/>
</dbReference>
<dbReference type="AlphaFoldDB" id="A0A6N9TLI4"/>
<name>A0A6N9TLI4_9ALTE</name>
<gene>
    <name evidence="3 4" type="primary">ispD</name>
    <name evidence="4" type="ORF">GTQ48_15880</name>
</gene>
<evidence type="ECO:0000313" key="5">
    <source>
        <dbReference type="Proteomes" id="UP000471381"/>
    </source>
</evidence>
<dbReference type="Gene3D" id="3.90.550.10">
    <property type="entry name" value="Spore Coat Polysaccharide Biosynthesis Protein SpsA, Chain A"/>
    <property type="match status" value="1"/>
</dbReference>
<dbReference type="NCBIfam" id="TIGR00453">
    <property type="entry name" value="ispD"/>
    <property type="match status" value="1"/>
</dbReference>
<dbReference type="EMBL" id="JAAAWO010000014">
    <property type="protein sequence ID" value="NDW16995.1"/>
    <property type="molecule type" value="Genomic_DNA"/>
</dbReference>
<comment type="catalytic activity">
    <reaction evidence="3">
        <text>2-C-methyl-D-erythritol 4-phosphate + CTP + H(+) = 4-CDP-2-C-methyl-D-erythritol + diphosphate</text>
        <dbReference type="Rhea" id="RHEA:13429"/>
        <dbReference type="ChEBI" id="CHEBI:15378"/>
        <dbReference type="ChEBI" id="CHEBI:33019"/>
        <dbReference type="ChEBI" id="CHEBI:37563"/>
        <dbReference type="ChEBI" id="CHEBI:57823"/>
        <dbReference type="ChEBI" id="CHEBI:58262"/>
        <dbReference type="EC" id="2.7.7.60"/>
    </reaction>
</comment>
<organism evidence="4 5">
    <name type="scientific">Alteromonas genovensis</name>
    <dbReference type="NCBI Taxonomy" id="471225"/>
    <lineage>
        <taxon>Bacteria</taxon>
        <taxon>Pseudomonadati</taxon>
        <taxon>Pseudomonadota</taxon>
        <taxon>Gammaproteobacteria</taxon>
        <taxon>Alteromonadales</taxon>
        <taxon>Alteromonadaceae</taxon>
        <taxon>Alteromonas/Salinimonas group</taxon>
        <taxon>Alteromonas</taxon>
    </lineage>
</organism>
<comment type="function">
    <text evidence="3">Catalyzes the formation of 4-diphosphocytidyl-2-C-methyl-D-erythritol from CTP and 2-C-methyl-D-erythritol 4-phosphate (MEP).</text>
</comment>
<evidence type="ECO:0000256" key="1">
    <source>
        <dbReference type="ARBA" id="ARBA00022679"/>
    </source>
</evidence>
<feature type="site" description="Positions MEP for the nucleophilic attack" evidence="3">
    <location>
        <position position="167"/>
    </location>
</feature>
<feature type="site" description="Transition state stabilizer" evidence="3">
    <location>
        <position position="25"/>
    </location>
</feature>
<dbReference type="Pfam" id="PF01128">
    <property type="entry name" value="IspD"/>
    <property type="match status" value="1"/>
</dbReference>
<dbReference type="EC" id="2.7.7.60" evidence="3"/>
<dbReference type="PANTHER" id="PTHR32125">
    <property type="entry name" value="2-C-METHYL-D-ERYTHRITOL 4-PHOSPHATE CYTIDYLYLTRANSFERASE, CHLOROPLASTIC"/>
    <property type="match status" value="1"/>
</dbReference>
<sequence>MTKPRVIAVIPAAGVGSRMQADRPKQYLTIAGKTILEHTLDALLAHCDIDRVVLAVSPDDAYFPTLELTSDERVSVVHGGEERADSVLNGIKALHGDEWALVHDAARPCVSQDDISALLNVINDSTVTGGILATPVRDTMKRAVSNQECSTSPANPSLSVVSHTESRANLWHALTPQLFPAPLLLNALKKGLSDGVEITDEASAMEYAGYKVGMVNGSPANIKITHPADLPLAEFYLHQKLKAPFACE</sequence>
<dbReference type="InterPro" id="IPR001228">
    <property type="entry name" value="IspD"/>
</dbReference>
<comment type="similarity">
    <text evidence="3">Belongs to the IspD/TarI cytidylyltransferase family. IspD subfamily.</text>
</comment>
<dbReference type="FunFam" id="3.90.550.10:FF:000003">
    <property type="entry name" value="2-C-methyl-D-erythritol 4-phosphate cytidylyltransferase"/>
    <property type="match status" value="1"/>
</dbReference>
<proteinExistence type="inferred from homology"/>
<keyword evidence="1 3" id="KW-0808">Transferase</keyword>
<protein>
    <recommendedName>
        <fullName evidence="3">2-C-methyl-D-erythritol 4-phosphate cytidylyltransferase</fullName>
        <ecNumber evidence="3">2.7.7.60</ecNumber>
    </recommendedName>
    <alternativeName>
        <fullName evidence="3">4-diphosphocytidyl-2C-methyl-D-erythritol synthase</fullName>
    </alternativeName>
    <alternativeName>
        <fullName evidence="3">MEP cytidylyltransferase</fullName>
        <shortName evidence="3">MCT</shortName>
    </alternativeName>
</protein>
<dbReference type="InterPro" id="IPR034683">
    <property type="entry name" value="IspD/TarI"/>
</dbReference>
<feature type="site" description="Positions MEP for the nucleophilic attack" evidence="3">
    <location>
        <position position="223"/>
    </location>
</feature>
<reference evidence="4 5" key="1">
    <citation type="submission" date="2020-01" db="EMBL/GenBank/DDBJ databases">
        <title>Genomes of bacteria type strains.</title>
        <authorList>
            <person name="Chen J."/>
            <person name="Zhu S."/>
            <person name="Yang J."/>
        </authorList>
    </citation>
    <scope>NUCLEOTIDE SEQUENCE [LARGE SCALE GENOMIC DNA]</scope>
    <source>
        <strain evidence="4 5">LMG 24078</strain>
    </source>
</reference>
<dbReference type="GO" id="GO:0050518">
    <property type="term" value="F:2-C-methyl-D-erythritol 4-phosphate cytidylyltransferase activity"/>
    <property type="evidence" value="ECO:0007669"/>
    <property type="project" value="UniProtKB-UniRule"/>
</dbReference>
<accession>A0A6N9TLI4</accession>
<dbReference type="SUPFAM" id="SSF53448">
    <property type="entry name" value="Nucleotide-diphospho-sugar transferases"/>
    <property type="match status" value="1"/>
</dbReference>
<comment type="caution">
    <text evidence="4">The sequence shown here is derived from an EMBL/GenBank/DDBJ whole genome shotgun (WGS) entry which is preliminary data.</text>
</comment>
<dbReference type="InterPro" id="IPR029044">
    <property type="entry name" value="Nucleotide-diphossugar_trans"/>
</dbReference>
<keyword evidence="2 3" id="KW-0548">Nucleotidyltransferase</keyword>
<dbReference type="CDD" id="cd02516">
    <property type="entry name" value="CDP-ME_synthetase"/>
    <property type="match status" value="1"/>
</dbReference>
<feature type="site" description="Transition state stabilizer" evidence="3">
    <location>
        <position position="18"/>
    </location>
</feature>
<comment type="pathway">
    <text evidence="3">Isoprenoid biosynthesis; isopentenyl diphosphate biosynthesis via DXP pathway; isopentenyl diphosphate from 1-deoxy-D-xylulose 5-phosphate: step 2/6.</text>
</comment>
<evidence type="ECO:0000256" key="2">
    <source>
        <dbReference type="ARBA" id="ARBA00022695"/>
    </source>
</evidence>
<dbReference type="Proteomes" id="UP000471381">
    <property type="component" value="Unassembled WGS sequence"/>
</dbReference>
<dbReference type="RefSeq" id="WP_163107545.1">
    <property type="nucleotide sequence ID" value="NZ_JAAAWO010000014.1"/>
</dbReference>
<keyword evidence="5" id="KW-1185">Reference proteome</keyword>
<dbReference type="GO" id="GO:0019288">
    <property type="term" value="P:isopentenyl diphosphate biosynthetic process, methylerythritol 4-phosphate pathway"/>
    <property type="evidence" value="ECO:0007669"/>
    <property type="project" value="UniProtKB-UniRule"/>
</dbReference>
<dbReference type="PANTHER" id="PTHR32125:SF4">
    <property type="entry name" value="2-C-METHYL-D-ERYTHRITOL 4-PHOSPHATE CYTIDYLYLTRANSFERASE, CHLOROPLASTIC"/>
    <property type="match status" value="1"/>
</dbReference>
<dbReference type="InterPro" id="IPR050088">
    <property type="entry name" value="IspD/TarI_cytidylyltransf_bact"/>
</dbReference>
<evidence type="ECO:0000313" key="4">
    <source>
        <dbReference type="EMBL" id="NDW16995.1"/>
    </source>
</evidence>
<evidence type="ECO:0000256" key="3">
    <source>
        <dbReference type="HAMAP-Rule" id="MF_00108"/>
    </source>
</evidence>
<dbReference type="HAMAP" id="MF_00108">
    <property type="entry name" value="IspD"/>
    <property type="match status" value="1"/>
</dbReference>